<accession>A0A5B0X7K7</accession>
<feature type="transmembrane region" description="Helical" evidence="7">
    <location>
        <begin position="149"/>
        <end position="170"/>
    </location>
</feature>
<keyword evidence="3 7" id="KW-0812">Transmembrane</keyword>
<comment type="caution">
    <text evidence="9">The sequence shown here is derived from an EMBL/GenBank/DDBJ whole genome shotgun (WGS) entry which is preliminary data.</text>
</comment>
<evidence type="ECO:0000259" key="8">
    <source>
        <dbReference type="Pfam" id="PF03553"/>
    </source>
</evidence>
<evidence type="ECO:0000256" key="2">
    <source>
        <dbReference type="ARBA" id="ARBA00022475"/>
    </source>
</evidence>
<gene>
    <name evidence="9" type="ORF">F0M18_02560</name>
</gene>
<dbReference type="Pfam" id="PF03553">
    <property type="entry name" value="Na_H_antiporter"/>
    <property type="match status" value="1"/>
</dbReference>
<organism evidence="9 10">
    <name type="scientific">Pseudohalioglobus sediminis</name>
    <dbReference type="NCBI Taxonomy" id="2606449"/>
    <lineage>
        <taxon>Bacteria</taxon>
        <taxon>Pseudomonadati</taxon>
        <taxon>Pseudomonadota</taxon>
        <taxon>Gammaproteobacteria</taxon>
        <taxon>Cellvibrionales</taxon>
        <taxon>Halieaceae</taxon>
        <taxon>Pseudohalioglobus</taxon>
    </lineage>
</organism>
<reference evidence="9 10" key="1">
    <citation type="submission" date="2019-09" db="EMBL/GenBank/DDBJ databases">
        <authorList>
            <person name="Chen X.-Y."/>
        </authorList>
    </citation>
    <scope>NUCLEOTIDE SEQUENCE [LARGE SCALE GENOMIC DNA]</scope>
    <source>
        <strain evidence="9 10">NY5</strain>
    </source>
</reference>
<feature type="transmembrane region" description="Helical" evidence="7">
    <location>
        <begin position="253"/>
        <end position="275"/>
    </location>
</feature>
<name>A0A5B0X7K7_9GAMM</name>
<evidence type="ECO:0000256" key="6">
    <source>
        <dbReference type="SAM" id="MobiDB-lite"/>
    </source>
</evidence>
<keyword evidence="5 7" id="KW-0472">Membrane</keyword>
<evidence type="ECO:0000256" key="4">
    <source>
        <dbReference type="ARBA" id="ARBA00022989"/>
    </source>
</evidence>
<sequence>MYEPGWTSLLPPLLAIGLALTTRQVFLALFGGIWLGSVLLAGGDILAGLAAAIESLVAVLGNAGDARVIMFTLVIGGLIATVEASGGVSGFIAWLERRRWVNDGRRAQWLPFFTGILIFIESNITILVAGSVARPLVDRYRVAREKLAYIVDSTSAPICILIPLNAWGAFNLSLLDNVGVEQPLQVFLSSIPLNLYAILAVILTALVIAFGWDIGPMKAAQRRTGSGRLHWKEPSEETETMDSPRLGAQPGRAVNMVLPMLVMVLFMPLGLWITGEGELARGSGSTSVLWAVLAALATSWALLLSQRAMGIDRLMQLFLKGAAALLPMALILLFALALGGVARELGTGQYVADLVPRDITPSLMLPAVFFCSAFIAFSVGSSWGTFAIMIPIAIPAAAALGLPPAPFLAAVLSGGVFGDHASPISDTTVISSMATGTDHIEHVRTQLPYALLAGAAAALGFAVMGATL</sequence>
<evidence type="ECO:0000256" key="5">
    <source>
        <dbReference type="ARBA" id="ARBA00023136"/>
    </source>
</evidence>
<evidence type="ECO:0000256" key="3">
    <source>
        <dbReference type="ARBA" id="ARBA00022692"/>
    </source>
</evidence>
<comment type="subcellular location">
    <subcellularLocation>
        <location evidence="1">Cell membrane</location>
        <topology evidence="1">Multi-pass membrane protein</topology>
    </subcellularLocation>
</comment>
<feature type="transmembrane region" description="Helical" evidence="7">
    <location>
        <begin position="447"/>
        <end position="466"/>
    </location>
</feature>
<evidence type="ECO:0000313" key="9">
    <source>
        <dbReference type="EMBL" id="KAA1194331.1"/>
    </source>
</evidence>
<feature type="transmembrane region" description="Helical" evidence="7">
    <location>
        <begin position="190"/>
        <end position="212"/>
    </location>
</feature>
<dbReference type="GO" id="GO:0005886">
    <property type="term" value="C:plasma membrane"/>
    <property type="evidence" value="ECO:0007669"/>
    <property type="project" value="UniProtKB-SubCell"/>
</dbReference>
<evidence type="ECO:0000256" key="7">
    <source>
        <dbReference type="SAM" id="Phobius"/>
    </source>
</evidence>
<keyword evidence="2" id="KW-1003">Cell membrane</keyword>
<feature type="transmembrane region" description="Helical" evidence="7">
    <location>
        <begin position="68"/>
        <end position="92"/>
    </location>
</feature>
<feature type="transmembrane region" description="Helical" evidence="7">
    <location>
        <begin position="317"/>
        <end position="339"/>
    </location>
</feature>
<feature type="transmembrane region" description="Helical" evidence="7">
    <location>
        <begin position="287"/>
        <end position="305"/>
    </location>
</feature>
<evidence type="ECO:0000256" key="1">
    <source>
        <dbReference type="ARBA" id="ARBA00004651"/>
    </source>
</evidence>
<evidence type="ECO:0000313" key="10">
    <source>
        <dbReference type="Proteomes" id="UP000323708"/>
    </source>
</evidence>
<dbReference type="PANTHER" id="PTHR43478">
    <property type="entry name" value="NA+/H+ ANTIPORTER-RELATED"/>
    <property type="match status" value="1"/>
</dbReference>
<protein>
    <submittedName>
        <fullName evidence="9">C4-dicarboxylate ABC transporter</fullName>
    </submittedName>
</protein>
<feature type="transmembrane region" description="Helical" evidence="7">
    <location>
        <begin position="41"/>
        <end position="61"/>
    </location>
</feature>
<proteinExistence type="predicted"/>
<feature type="transmembrane region" description="Helical" evidence="7">
    <location>
        <begin position="112"/>
        <end position="137"/>
    </location>
</feature>
<dbReference type="RefSeq" id="WP_149609800.1">
    <property type="nucleotide sequence ID" value="NZ_VTUX01000001.1"/>
</dbReference>
<feature type="region of interest" description="Disordered" evidence="6">
    <location>
        <begin position="225"/>
        <end position="244"/>
    </location>
</feature>
<dbReference type="EMBL" id="VTUX01000001">
    <property type="protein sequence ID" value="KAA1194331.1"/>
    <property type="molecule type" value="Genomic_DNA"/>
</dbReference>
<feature type="domain" description="Na+/H+ antiporter NhaC-like C-terminal" evidence="8">
    <location>
        <begin position="183"/>
        <end position="465"/>
    </location>
</feature>
<feature type="transmembrane region" description="Helical" evidence="7">
    <location>
        <begin position="386"/>
        <end position="405"/>
    </location>
</feature>
<dbReference type="InterPro" id="IPR018461">
    <property type="entry name" value="Na/H_Antiport_NhaC-like_C"/>
</dbReference>
<feature type="transmembrane region" description="Helical" evidence="7">
    <location>
        <begin position="359"/>
        <end position="379"/>
    </location>
</feature>
<dbReference type="PANTHER" id="PTHR43478:SF1">
    <property type="entry name" value="NA+_H+ ANTIPORTER NHAC-LIKE C-TERMINAL DOMAIN-CONTAINING PROTEIN"/>
    <property type="match status" value="1"/>
</dbReference>
<feature type="transmembrane region" description="Helical" evidence="7">
    <location>
        <begin position="12"/>
        <end position="35"/>
    </location>
</feature>
<dbReference type="Proteomes" id="UP000323708">
    <property type="component" value="Unassembled WGS sequence"/>
</dbReference>
<keyword evidence="10" id="KW-1185">Reference proteome</keyword>
<keyword evidence="4 7" id="KW-1133">Transmembrane helix</keyword>
<dbReference type="AlphaFoldDB" id="A0A5B0X7K7"/>